<dbReference type="RefSeq" id="WP_058940186.1">
    <property type="nucleotide sequence ID" value="NZ_LNSV01000002.1"/>
</dbReference>
<gene>
    <name evidence="1" type="ORF">ATE80_01170</name>
</gene>
<organism evidence="1 2">
    <name type="scientific">Streptomyces kanasensis</name>
    <dbReference type="NCBI Taxonomy" id="936756"/>
    <lineage>
        <taxon>Bacteria</taxon>
        <taxon>Bacillati</taxon>
        <taxon>Actinomycetota</taxon>
        <taxon>Actinomycetes</taxon>
        <taxon>Kitasatosporales</taxon>
        <taxon>Streptomycetaceae</taxon>
        <taxon>Streptomyces</taxon>
    </lineage>
</organism>
<keyword evidence="2" id="KW-1185">Reference proteome</keyword>
<evidence type="ECO:0000313" key="2">
    <source>
        <dbReference type="Proteomes" id="UP000054011"/>
    </source>
</evidence>
<evidence type="ECO:0000313" key="1">
    <source>
        <dbReference type="EMBL" id="KUH40531.1"/>
    </source>
</evidence>
<name>A0A100YAA0_9ACTN</name>
<accession>A0A100YAA0</accession>
<reference evidence="1 2" key="1">
    <citation type="submission" date="2015-11" db="EMBL/GenBank/DDBJ databases">
        <title>Genome-wide analysis reveals the secondary metabolome in Streptomyces kanasensis ZX01.</title>
        <authorList>
            <person name="Zhang G."/>
            <person name="Han L."/>
            <person name="Feng J."/>
            <person name="Zhang X."/>
        </authorList>
    </citation>
    <scope>NUCLEOTIDE SEQUENCE [LARGE SCALE GENOMIC DNA]</scope>
    <source>
        <strain evidence="1 2">ZX01</strain>
    </source>
</reference>
<comment type="caution">
    <text evidence="1">The sequence shown here is derived from an EMBL/GenBank/DDBJ whole genome shotgun (WGS) entry which is preliminary data.</text>
</comment>
<protein>
    <recommendedName>
        <fullName evidence="3">DNA-binding protein</fullName>
    </recommendedName>
</protein>
<sequence length="1541" mass="164641">MVTNVALPLPTELHRSHAYTDWVRAHDPAAEAVAVALLEDVWAGLNRAREKPGRFLEAMEARARRLPPAHLPWFWDTVAHRLCGTSDRYAGRAYALARKAEQEHTLPVDPAWRTGNVLLLAARGALPAKELSEHQRWLARTWDPTGAHEEYLRVLTAWATSPGELPADLARRVRASARAAGLDTAEDARVLARIMGGARGRAVPDALLDAVAGLLAAHPLEDAAYAPLVDLFPESRGDASAWLRLLLRSGAADAVVAGRVAPEGGVAAWLGRYTRMYGHGRRGGGVFRQPMPQELFALVARFAPLLRAAGTPVRIHEDRYRYPGLDADLLDACLAEGIAVEDPGDAVRLEFWGERSRRDLRALAADPVFGRRLEGTVHAGLRGGGTAITRLPENAGIAAEVHARVEALLAEARGGGVAAADEAVDELAALLDRPTATALEGVEEALAAVDLVGPLGRALRAGLPEELGWPALEEAVTEFGPGGVRGVTSTWPVLTVYGADRAVAVDHGGRRGACAFRVPEGATLHVVHFVGGSFLVSWTDEERGSYGTRAFWADRPQDVFTPERWGGLRPFDGIIDGAFGFQFATPDGGGRHDGSRVLRPGGREGVDCRELQMSDGTRFWSARVYGDDWERVDPVTGERGGKRELPAFHGTGDVPPDHALHSDALTLAVLPEGAPASPLGQDGRLVGCRVLHRTAYAGPSPTDFLLEGVDGRRARFRARQPGRHPWGVLRMPAGGEDAVLVQPDDVRVYAVEDGSLLWEAHGFPAGARNRRRKPSGHAVGPLPPPAFWHFLTPRDETSSKALRAVGDDAARALLHAARDRSGEGAAEAVRAEVARVLPEVTEPRVVAGAVRATLLAADVLRRREELSRRVGVMRSGPVVELPEAVPDTVLAPALYGLLPALRPFEAHVARPQPATLTAVAADGRHLRGEIDDETRRLALPAEPVEWAALAGRIDAVAWRAVAGTTPEAERRALAALLQVWSRQPFAERGGRWRTGRAPTEAVAACRAAGGVPASGAERGGTARFLQREDDPAPSGAAETVTFTVEGDDAGRLPRLLELLDRYGPPAVPPGAVDVFAWRTGVRRTVAALVLGGLPRRERHDDDHRMLRGKPYRATKAVIDEYVSLWHRLGQRGRLAVLAAGVPEDPAELWADGGMAAAAGRMAEVWARLLGTAEYVDEELAGALEEGLGLGAEWSRGLATGELPEGVVGFSGAGCVLAAGRRGGLQVHEATADGTPGTWLTTSRLPDERLVALVVWALCERPVGDPAVAGATALHGRLRRLLDDPRTLVPLHGWRRFAEAMAADPAVPAYAGAVLPCAQPLLDDTVATTGVYDDGVFVVAAPGGDAFLRTAALGDPERVEHALRRCDGLGLTWVVERVGWMREVRDGGVARMVARAAATPVPPGGYELNPALSVPDLVATAAADLGVGGDAAALYLQLLTLARPTDRNVRRWNDWTPARHRAAQEELAAAGAVETGRRARAGRTAFVPGPWTDLRAPELPLETAKLASYGASVSPRLSVPWLRLLPVAPPHELFARAWAARP</sequence>
<evidence type="ECO:0008006" key="3">
    <source>
        <dbReference type="Google" id="ProtNLM"/>
    </source>
</evidence>
<dbReference type="Proteomes" id="UP000054011">
    <property type="component" value="Unassembled WGS sequence"/>
</dbReference>
<proteinExistence type="predicted"/>
<dbReference type="EMBL" id="LNSV01000002">
    <property type="protein sequence ID" value="KUH40531.1"/>
    <property type="molecule type" value="Genomic_DNA"/>
</dbReference>
<dbReference type="OrthoDB" id="218750at2"/>